<name>A0AAU9AFI8_LYSEN</name>
<evidence type="ECO:0000259" key="3">
    <source>
        <dbReference type="Pfam" id="PF25023"/>
    </source>
</evidence>
<dbReference type="Pfam" id="PF20148">
    <property type="entry name" value="DUF6531"/>
    <property type="match status" value="1"/>
</dbReference>
<reference evidence="4 5" key="1">
    <citation type="journal article" date="2017" name="DNA Res.">
        <title>Complete genome sequence and expression profile of the commercial lytic enzyme producer Lysobacter enzymogenes M497-1.</title>
        <authorList>
            <person name="Takami H."/>
            <person name="Toyoda A."/>
            <person name="Uchiyama I."/>
            <person name="Itoh T."/>
            <person name="Takaki Y."/>
            <person name="Arai W."/>
            <person name="Nishi S."/>
            <person name="Kawai M."/>
            <person name="Shinya K."/>
            <person name="Ikeda H."/>
        </authorList>
    </citation>
    <scope>NUCLEOTIDE SEQUENCE [LARGE SCALE GENOMIC DNA]</scope>
    <source>
        <strain evidence="4 5">M497-1</strain>
    </source>
</reference>
<evidence type="ECO:0000313" key="5">
    <source>
        <dbReference type="Proteomes" id="UP000218824"/>
    </source>
</evidence>
<proteinExistence type="predicted"/>
<dbReference type="Pfam" id="PF05593">
    <property type="entry name" value="RHS_repeat"/>
    <property type="match status" value="2"/>
</dbReference>
<gene>
    <name evidence="4" type="primary">rhsA</name>
    <name evidence="4" type="ORF">LEN_0568</name>
</gene>
<dbReference type="NCBIfam" id="TIGR01643">
    <property type="entry name" value="YD_repeat_2x"/>
    <property type="match status" value="2"/>
</dbReference>
<dbReference type="InterPro" id="IPR006530">
    <property type="entry name" value="YD"/>
</dbReference>
<sequence>MPDQEWRDFRTLAEAEAFIREEPSPTPIGNAFLRKTSVRDLGHSQMVIEYTVPRRKYESYQGGYYDGHPTGNATDCSGMKCRSEEEMVAASIRAYPLENNYTPVLQGAYLSAPFTMWSATSSNNRSVLVTMNAVHYSGESIPNERRIVATSANGSSYVYRINRVDEYLCPELFTAGNNTYGEPRYGVWPLVCNNSARGSIRRWVTQRAPTCQDSENKGLSSEPLNDRVGNPCSADYGNKEYREDDFSWDGFVFRRSYNSIADFPLSLGLSDNWSHSFSDRLMFDGSGYATFFVRADGYVERLYEVVPGQGTYLSHSSPNLSLSKPVKTPSDPASGVWKLSRPGQNALWFNASGMLVRKQIASQWVDLAYCGGAELGSDECPFPDLVRRATNSRGRVLQFTYTVLPGAQQQPRLVRIESEGRVLMEYVHDSAGRITAALHDGVVGTGRSYLYGETAYLCRNASGGTIAGCSAASFPNHMTGVVDESGTRLATYSYDQNGWVTISEHAGGVGKVTLAYPSMQQTRVTLPSGAVRNYSYDAAEFKRLLGSTTTGDASTVSQTLSRGYESRWRVAFDSATGGSRTNYSYTGQYLTARTEGLTTAGATTALTRTIQTDWNTAYNEPSERRTLNNAGVVVQKNKWSYNGRGQPTVATAVDPANNEERVTTTTYCEQTDVDAGLCPIVGQVIAVDGPRSDVTDVTRFSYYQADAAGCTATPANCGYRKGDLWKITDALGRSTEMLRYDSAGRLLSSKDINGVVSDNEFSTRGWLLATKVRGADNNSETDDRISRFDYWPTGQLKKSTLPDGASLTFTYDAAQRLTDVTDNDGNTIHYTLDNEGNRTKEDTKTSTGTLKRTLSRVYNTLGQLQANKDASQNATVYRYDGRGNQDRTTDALGRITDQTYDPLNRLVRTLQDVGGLNVETKFEYDPLDRVAKVTDPKGLDTVYSYNGFGDQVRLSSPDTGVATYTYNAAGGVATKQDANDAVPHRYVYDALNRTKAIYYSASGGADVEFDYDTVNSACAVGETFAAGRVSAMRKDGTELKYCYDRFGQVVRKVQAIDAGVLTMRYAYTLGGELKSVTYPDGSIADYTRDGRGRVTEIGVTPSAGVRSVVLTGVAYEPNGPARSWTYGNGTVQSRVHDQDYRVATVSGSGNAALSLHYDYNEIGEVAALKDGLQSAVLAKYDYDSLSRLTVTRDGASGVPLDSYGYDAAGNRTSFKHGGVNELYGYASTSHRLASVGGIARDYDAAGNVTSIGADKQFEYGADDRLKTVKWNGLDKAGYRYNALGEQVRAADVGVASSRLLYNERGGWIGSYSDTGLPMQQIVWWDGVPVAVLANSPQGQKLYYIYTDRLATPRAVADPQRDVAVWSWDAKGEAFGATAPNQDPDLDGTAFVFDMRFPGQRFDPWTGSNYNYFRDYDASVGRYLQSDPIGMSGGINTFAYVSSNPVSGVDPFGLEGPGSFNNGGTRLSWENGSGRAPDYGTITVNFGLGSLHYTLSRSGKLFSGGGFVGDPRNVGKSLSSAGVSFVVGWVNDCPITREEAREKVDGFLNGRSFNASGFNGAGGGVTVNGSGSAVEIGVGTRSAGIGVTYSGEAATVGSGW</sequence>
<dbReference type="InterPro" id="IPR056823">
    <property type="entry name" value="TEN-like_YD-shell"/>
</dbReference>
<accession>A0AAU9AFI8</accession>
<dbReference type="PANTHER" id="PTHR32305">
    <property type="match status" value="1"/>
</dbReference>
<dbReference type="InterPro" id="IPR031325">
    <property type="entry name" value="RHS_repeat"/>
</dbReference>
<dbReference type="Gene3D" id="2.180.10.10">
    <property type="entry name" value="RHS repeat-associated core"/>
    <property type="match status" value="2"/>
</dbReference>
<evidence type="ECO:0000259" key="2">
    <source>
        <dbReference type="Pfam" id="PF20148"/>
    </source>
</evidence>
<dbReference type="EMBL" id="AP014940">
    <property type="protein sequence ID" value="BAV96055.1"/>
    <property type="molecule type" value="Genomic_DNA"/>
</dbReference>
<dbReference type="NCBIfam" id="TIGR03696">
    <property type="entry name" value="Rhs_assc_core"/>
    <property type="match status" value="1"/>
</dbReference>
<evidence type="ECO:0000313" key="4">
    <source>
        <dbReference type="EMBL" id="BAV96055.1"/>
    </source>
</evidence>
<dbReference type="InterPro" id="IPR022385">
    <property type="entry name" value="Rhs_assc_core"/>
</dbReference>
<dbReference type="KEGG" id="lem:LEN_0568"/>
<dbReference type="PRINTS" id="PR00394">
    <property type="entry name" value="RHSPROTEIN"/>
</dbReference>
<dbReference type="InterPro" id="IPR050708">
    <property type="entry name" value="T6SS_VgrG/RHS"/>
</dbReference>
<dbReference type="PANTHER" id="PTHR32305:SF15">
    <property type="entry name" value="PROTEIN RHSA-RELATED"/>
    <property type="match status" value="1"/>
</dbReference>
<feature type="domain" description="DUF6531" evidence="2">
    <location>
        <begin position="229"/>
        <end position="299"/>
    </location>
</feature>
<organism evidence="4 5">
    <name type="scientific">Lysobacter enzymogenes</name>
    <dbReference type="NCBI Taxonomy" id="69"/>
    <lineage>
        <taxon>Bacteria</taxon>
        <taxon>Pseudomonadati</taxon>
        <taxon>Pseudomonadota</taxon>
        <taxon>Gammaproteobacteria</taxon>
        <taxon>Lysobacterales</taxon>
        <taxon>Lysobacteraceae</taxon>
        <taxon>Lysobacter</taxon>
    </lineage>
</organism>
<protein>
    <submittedName>
        <fullName evidence="4">Glycinecin R</fullName>
    </submittedName>
</protein>
<keyword evidence="1" id="KW-0677">Repeat</keyword>
<evidence type="ECO:0000256" key="1">
    <source>
        <dbReference type="ARBA" id="ARBA00022737"/>
    </source>
</evidence>
<dbReference type="Proteomes" id="UP000218824">
    <property type="component" value="Chromosome"/>
</dbReference>
<dbReference type="InterPro" id="IPR045351">
    <property type="entry name" value="DUF6531"/>
</dbReference>
<dbReference type="Pfam" id="PF25023">
    <property type="entry name" value="TEN_YD-shell"/>
    <property type="match status" value="1"/>
</dbReference>
<feature type="domain" description="Teneurin-like YD-shell" evidence="3">
    <location>
        <begin position="1153"/>
        <end position="1426"/>
    </location>
</feature>